<accession>A0A7Z1RZB7</accession>
<evidence type="ECO:0000259" key="1">
    <source>
        <dbReference type="Pfam" id="PF18796"/>
    </source>
</evidence>
<dbReference type="EMBL" id="MDBS01000100">
    <property type="protein sequence ID" value="PMP20375.1"/>
    <property type="molecule type" value="Genomic_DNA"/>
</dbReference>
<comment type="caution">
    <text evidence="2">The sequence shown here is derived from an EMBL/GenBank/DDBJ whole genome shotgun (WGS) entry which is preliminary data.</text>
</comment>
<sequence length="490" mass="56178">MSADSYMGKLDDTGEYLPFAKKHLVLGKDNGDTNISLKSIWPEPNWQELCDDGLSVEVCAYLSVYYSGWRNNPRPAQPSVSQEQWTNAYEKSLLVLQELFENVADNDDVKLLPERFRSRMGIPKKTGRQHIRDVYPLYAVGRGENRTYKTPFALTLRQSSLIHLLPKLGWPYTIKPYNVDLFPVAFEGGFYRLCSIQGKRFVYKETEEFPNKFKSETDAINTLRCHMNLDVSPYIPRKKIETIRNIQLSYDVTPEQFINTFNFRGVQFGSSMPDKERQLFVNNSFYAFKVLAHILEIPDGWIGLGGQLGIAFGARGQGKASAHYEPDLNIINLTRRSGPGAISHEWFHGVDALLARSRGYEGKLISEFITGVDMENAPDKFRKNILLMRNIITKQLCSGTKYFNQSQKLAGQKGARKYWIERSEMLARAFEAFVQDSLISKGISCDWLVMDTLLSDVPKEHHDKHPYPQGDERKNLNYSMFNLMKGIWSN</sequence>
<dbReference type="InterPro" id="IPR041047">
    <property type="entry name" value="LPD1"/>
</dbReference>
<dbReference type="Pfam" id="PF18796">
    <property type="entry name" value="LPD1"/>
    <property type="match status" value="1"/>
</dbReference>
<dbReference type="AlphaFoldDB" id="A0A7Z1RZB7"/>
<organism evidence="2">
    <name type="scientific">Vibrio cyclitrophicus</name>
    <dbReference type="NCBI Taxonomy" id="47951"/>
    <lineage>
        <taxon>Bacteria</taxon>
        <taxon>Pseudomonadati</taxon>
        <taxon>Pseudomonadota</taxon>
        <taxon>Gammaproteobacteria</taxon>
        <taxon>Vibrionales</taxon>
        <taxon>Vibrionaceae</taxon>
        <taxon>Vibrio</taxon>
    </lineage>
</organism>
<evidence type="ECO:0000313" key="2">
    <source>
        <dbReference type="EMBL" id="PMP20375.1"/>
    </source>
</evidence>
<gene>
    <name evidence="2" type="ORF">BCS90_08270</name>
</gene>
<name>A0A7Z1RZB7_9VIBR</name>
<feature type="domain" description="Large polyvalent protein-associated" evidence="1">
    <location>
        <begin position="413"/>
        <end position="485"/>
    </location>
</feature>
<reference evidence="2" key="2">
    <citation type="journal article" date="2018" name="Nature">
        <title>A major lineage of non-tailed dsDNA viruses as unrecognized killers of marine bacteria.</title>
        <authorList>
            <person name="Kauffman K.M."/>
            <person name="Hussain F.A."/>
            <person name="Yang J."/>
            <person name="Arevalo P."/>
            <person name="Brown J.M."/>
            <person name="Chang W.K."/>
            <person name="VanInsberghe D."/>
            <person name="Elsherbini J."/>
            <person name="Sharma R.S."/>
            <person name="Cutler M.B."/>
            <person name="Kelly L."/>
            <person name="Polz M.F."/>
        </authorList>
    </citation>
    <scope>NUCLEOTIDE SEQUENCE</scope>
    <source>
        <strain evidence="2">10N.222.46.E12</strain>
    </source>
</reference>
<protein>
    <recommendedName>
        <fullName evidence="1">Large polyvalent protein-associated domain-containing protein</fullName>
    </recommendedName>
</protein>
<reference evidence="2" key="1">
    <citation type="submission" date="2016-07" db="EMBL/GenBank/DDBJ databases">
        <authorList>
            <person name="Kauffman K."/>
            <person name="Arevalo P."/>
            <person name="Polz M.F."/>
        </authorList>
    </citation>
    <scope>NUCLEOTIDE SEQUENCE</scope>
    <source>
        <strain evidence="2">10N.222.46.E12</strain>
    </source>
</reference>
<proteinExistence type="predicted"/>